<proteinExistence type="predicted"/>
<dbReference type="EMBL" id="BGPR01000159">
    <property type="protein sequence ID" value="GBM00680.1"/>
    <property type="molecule type" value="Genomic_DNA"/>
</dbReference>
<protein>
    <submittedName>
        <fullName evidence="2">Uncharacterized protein</fullName>
    </submittedName>
</protein>
<evidence type="ECO:0000313" key="3">
    <source>
        <dbReference type="Proteomes" id="UP000499080"/>
    </source>
</evidence>
<gene>
    <name evidence="2" type="ORF">AVEN_118025_1</name>
</gene>
<comment type="caution">
    <text evidence="2">The sequence shown here is derived from an EMBL/GenBank/DDBJ whole genome shotgun (WGS) entry which is preliminary data.</text>
</comment>
<feature type="region of interest" description="Disordered" evidence="1">
    <location>
        <begin position="101"/>
        <end position="130"/>
    </location>
</feature>
<dbReference type="AlphaFoldDB" id="A0A4Y2C947"/>
<accession>A0A4Y2C947</accession>
<reference evidence="2 3" key="1">
    <citation type="journal article" date="2019" name="Sci. Rep.">
        <title>Orb-weaving spider Araneus ventricosus genome elucidates the spidroin gene catalogue.</title>
        <authorList>
            <person name="Kono N."/>
            <person name="Nakamura H."/>
            <person name="Ohtoshi R."/>
            <person name="Moran D.A.P."/>
            <person name="Shinohara A."/>
            <person name="Yoshida Y."/>
            <person name="Fujiwara M."/>
            <person name="Mori M."/>
            <person name="Tomita M."/>
            <person name="Arakawa K."/>
        </authorList>
    </citation>
    <scope>NUCLEOTIDE SEQUENCE [LARGE SCALE GENOMIC DNA]</scope>
</reference>
<evidence type="ECO:0000313" key="2">
    <source>
        <dbReference type="EMBL" id="GBM00680.1"/>
    </source>
</evidence>
<dbReference type="Proteomes" id="UP000499080">
    <property type="component" value="Unassembled WGS sequence"/>
</dbReference>
<name>A0A4Y2C947_ARAVE</name>
<keyword evidence="3" id="KW-1185">Reference proteome</keyword>
<sequence>MSRIVFKFACFDQYRSGLIRESAAGAEGHKFETRFQGRSAIFTIRSAYQCSTFWRNFVHYLPKCSFSKLSPDSYLDRKETSTFNTPYCHSLPPTTPVLKLPKSHPKLCPPPSTSTGIKDETESGNGLSRNFPQMSTTLLNGPFKPGTNPPHAI</sequence>
<organism evidence="2 3">
    <name type="scientific">Araneus ventricosus</name>
    <name type="common">Orbweaver spider</name>
    <name type="synonym">Epeira ventricosa</name>
    <dbReference type="NCBI Taxonomy" id="182803"/>
    <lineage>
        <taxon>Eukaryota</taxon>
        <taxon>Metazoa</taxon>
        <taxon>Ecdysozoa</taxon>
        <taxon>Arthropoda</taxon>
        <taxon>Chelicerata</taxon>
        <taxon>Arachnida</taxon>
        <taxon>Araneae</taxon>
        <taxon>Araneomorphae</taxon>
        <taxon>Entelegynae</taxon>
        <taxon>Araneoidea</taxon>
        <taxon>Araneidae</taxon>
        <taxon>Araneus</taxon>
    </lineage>
</organism>
<evidence type="ECO:0000256" key="1">
    <source>
        <dbReference type="SAM" id="MobiDB-lite"/>
    </source>
</evidence>